<dbReference type="RefSeq" id="XP_030997584.1">
    <property type="nucleotide sequence ID" value="XM_031136209.1"/>
</dbReference>
<dbReference type="EMBL" id="SKBQ01000001">
    <property type="protein sequence ID" value="TPX15873.1"/>
    <property type="molecule type" value="Genomic_DNA"/>
</dbReference>
<dbReference type="InParanoid" id="A0A507B859"/>
<comment type="caution">
    <text evidence="2">The sequence shown here is derived from an EMBL/GenBank/DDBJ whole genome shotgun (WGS) entry which is preliminary data.</text>
</comment>
<dbReference type="Gene3D" id="3.10.180.10">
    <property type="entry name" value="2,3-Dihydroxybiphenyl 1,2-Dioxygenase, domain 1"/>
    <property type="match status" value="1"/>
</dbReference>
<dbReference type="InterPro" id="IPR025870">
    <property type="entry name" value="Glyoxalase-like_dom"/>
</dbReference>
<proteinExistence type="predicted"/>
<sequence>MTSTQQDHIVLLVDNHFFENLPAWVTDNFTVTPGGYHTGQPSRNKLIIFADGTYLEIFNWYDTPPSLDDENLPMRCWGPKSPGLIDFAITDMTHSAEESVGAVNGRLSDGPEKDAGLGVKYGQPIAGSRKKAGGAEIKWKVTRPEFSRADKTPDPEFFANGRIDVPFFCHDVTPRADRVPSQDEQKTTHPCGATGIAACDILVPEDLVAEYARLYSSILGSEPVASGRNLYTLDVGVPQGSSRSTVAVRAAETNQYLDRMQERGIGFSDLVIAVNSDGPGGEARHPLGPTGIESTIWLETTKEQPAEEQTTEE</sequence>
<dbReference type="PANTHER" id="PTHR40265:SF1">
    <property type="entry name" value="GLYOXALASE-LIKE DOMAIN-CONTAINING PROTEIN"/>
    <property type="match status" value="1"/>
</dbReference>
<evidence type="ECO:0000259" key="1">
    <source>
        <dbReference type="Pfam" id="PF13468"/>
    </source>
</evidence>
<dbReference type="Proteomes" id="UP000319257">
    <property type="component" value="Unassembled WGS sequence"/>
</dbReference>
<dbReference type="GeneID" id="41967654"/>
<dbReference type="Pfam" id="PF13468">
    <property type="entry name" value="Glyoxalase_3"/>
    <property type="match status" value="1"/>
</dbReference>
<dbReference type="InterPro" id="IPR029068">
    <property type="entry name" value="Glyas_Bleomycin-R_OHBP_Dase"/>
</dbReference>
<name>A0A507B859_9PEZI</name>
<gene>
    <name evidence="2" type="ORF">E0L32_000207</name>
</gene>
<feature type="domain" description="Glyoxalase-like" evidence="1">
    <location>
        <begin position="7"/>
        <end position="213"/>
    </location>
</feature>
<keyword evidence="3" id="KW-1185">Reference proteome</keyword>
<reference evidence="2 3" key="1">
    <citation type="submission" date="2019-06" db="EMBL/GenBank/DDBJ databases">
        <title>Draft genome sequence of the filamentous fungus Phialemoniopsis curvata isolated from diesel fuel.</title>
        <authorList>
            <person name="Varaljay V.A."/>
            <person name="Lyon W.J."/>
            <person name="Crouch A.L."/>
            <person name="Drake C.E."/>
            <person name="Hollomon J.M."/>
            <person name="Nadeau L.J."/>
            <person name="Nunn H.S."/>
            <person name="Stevenson B.S."/>
            <person name="Bojanowski C.L."/>
            <person name="Crookes-Goodson W.J."/>
        </authorList>
    </citation>
    <scope>NUCLEOTIDE SEQUENCE [LARGE SCALE GENOMIC DNA]</scope>
    <source>
        <strain evidence="2 3">D216</strain>
    </source>
</reference>
<dbReference type="OrthoDB" id="408973at2759"/>
<dbReference type="AlphaFoldDB" id="A0A507B859"/>
<accession>A0A507B859</accession>
<organism evidence="2 3">
    <name type="scientific">Thyridium curvatum</name>
    <dbReference type="NCBI Taxonomy" id="1093900"/>
    <lineage>
        <taxon>Eukaryota</taxon>
        <taxon>Fungi</taxon>
        <taxon>Dikarya</taxon>
        <taxon>Ascomycota</taxon>
        <taxon>Pezizomycotina</taxon>
        <taxon>Sordariomycetes</taxon>
        <taxon>Sordariomycetidae</taxon>
        <taxon>Thyridiales</taxon>
        <taxon>Thyridiaceae</taxon>
        <taxon>Thyridium</taxon>
    </lineage>
</organism>
<dbReference type="PANTHER" id="PTHR40265">
    <property type="entry name" value="BLL2707 PROTEIN"/>
    <property type="match status" value="1"/>
</dbReference>
<evidence type="ECO:0000313" key="2">
    <source>
        <dbReference type="EMBL" id="TPX15873.1"/>
    </source>
</evidence>
<evidence type="ECO:0000313" key="3">
    <source>
        <dbReference type="Proteomes" id="UP000319257"/>
    </source>
</evidence>
<protein>
    <recommendedName>
        <fullName evidence="1">Glyoxalase-like domain-containing protein</fullName>
    </recommendedName>
</protein>